<dbReference type="GO" id="GO:0045893">
    <property type="term" value="P:positive regulation of DNA-templated transcription"/>
    <property type="evidence" value="ECO:0007669"/>
    <property type="project" value="TreeGrafter"/>
</dbReference>
<evidence type="ECO:0000256" key="9">
    <source>
        <dbReference type="SAM" id="MobiDB-lite"/>
    </source>
</evidence>
<evidence type="ECO:0000256" key="5">
    <source>
        <dbReference type="ARBA" id="ARBA00023015"/>
    </source>
</evidence>
<feature type="domain" description="Apple" evidence="11">
    <location>
        <begin position="65"/>
        <end position="151"/>
    </location>
</feature>
<keyword evidence="3" id="KW-0853">WD repeat</keyword>
<evidence type="ECO:0000256" key="6">
    <source>
        <dbReference type="ARBA" id="ARBA00023159"/>
    </source>
</evidence>
<evidence type="ECO:0000256" key="4">
    <source>
        <dbReference type="ARBA" id="ARBA00022737"/>
    </source>
</evidence>
<evidence type="ECO:0000259" key="11">
    <source>
        <dbReference type="PROSITE" id="PS50948"/>
    </source>
</evidence>
<evidence type="ECO:0000256" key="7">
    <source>
        <dbReference type="ARBA" id="ARBA00023163"/>
    </source>
</evidence>
<evidence type="ECO:0000313" key="13">
    <source>
        <dbReference type="EMBL" id="CAF3799937.1"/>
    </source>
</evidence>
<sequence>MVLRSLTVKHEQRISTKFLNCQQCNCRSIEKMYELLNYCSLFTHVLVLIIILLQLFSVPIVLTICKGYIPLYKNRMLVSVTCLSCQRPCCQPLRIMRDQGVDDCKWMCSDHAACNVFEYNVYDRTCRFFQRTAVKRLLPNSSFHVYTKVSCTNKKALKISEVKNNCSYRVYPFRGTEKNDIAQTYVGTHVSYVQCKLLCDAPRHCLGFLFRGTITHHGVCHLLRNVRQAFETPYYDLYVKRRCILCFDMDVVYAVDLKLNNDGLEYQYTLSSDVSSLNVLAFSCYYLDDETKFKYNLNTCASHQNKTTFCVYAVALEQPWHLNLITTSYVPIVSIEWSSDGLCLLVCTQSGNCRIFKSKNGCVNMVELVYHYETAEDILIAKYIHYKEPIIINLDRKDSLFYNEFLKKENHLASYGLNSGCFVLITNSGMIHSLPINRQISPFKYPLNSDFINASLCDLVPTEKGFNVVFSDKQVGALIQLYVIQYQSLEQKISYSSFKRRGFRIPPSYGILENIHYFQRFTASTSDVLLTLMSSTDSDTWTLDLYEYIESEWASTTLINSNAIRLQSLTVNNKCQLLIKEQELLAQFGRQILLTLSDGSLITFDKLTFRACEQTYPLQKINHLFTNRDKCEYFVKVQHTQSGCCIVGFTESGLLVLLRSMSIEQSSSPVIISSFVNLLEHSIVQSSTPASSSLAAYTDPWDCFCLIKGSTVLNSIIERLIQRYDQQSIEQKRTHFIRLKQILYMLHRLATPNSHEACEHLTALGVYHVLLITRDLMKLITYDATQPQQQARNFVDIAQELIHQTPQQMFPNIDMKKVKMNDQQQQSQMDIRYYQLPSYTSLVNWILDIIIYIIGYIQLPQQQTPVWLTCKQFFNDQRQLEWLREFLIYFYVLHKMGRIQFSKIACFQPYDQNKEILKDIYNTLTKMSVKIESQKGILDETLLEEFFILDVETLQSKAECLFPKPYPCLIQNLTTPMVFIRGRPPPWALHLHGVPISASTSGLSYGSNLLYDETQSDSKFDIITLNNMNSTQLFRRCARCSNYSRIYKNKPVPFLAMRLDDHCLCGGLFLAYSKSTSSTNTSSVTNENTSANTARQ</sequence>
<dbReference type="SUPFAM" id="SSF50978">
    <property type="entry name" value="WD40 repeat-like"/>
    <property type="match status" value="1"/>
</dbReference>
<evidence type="ECO:0000256" key="8">
    <source>
        <dbReference type="ARBA" id="ARBA00023242"/>
    </source>
</evidence>
<feature type="transmembrane region" description="Helical" evidence="10">
    <location>
        <begin position="41"/>
        <end position="65"/>
    </location>
</feature>
<protein>
    <recommendedName>
        <fullName evidence="11">Apple domain-containing protein</fullName>
    </recommendedName>
</protein>
<comment type="similarity">
    <text evidence="2">Belongs to the Mediator complex subunit 16 family.</text>
</comment>
<dbReference type="EMBL" id="CAJNOQ010003777">
    <property type="protein sequence ID" value="CAF1028979.1"/>
    <property type="molecule type" value="Genomic_DNA"/>
</dbReference>
<dbReference type="Proteomes" id="UP000663829">
    <property type="component" value="Unassembled WGS sequence"/>
</dbReference>
<evidence type="ECO:0000256" key="3">
    <source>
        <dbReference type="ARBA" id="ARBA00022574"/>
    </source>
</evidence>
<keyword evidence="7" id="KW-0804">Transcription</keyword>
<keyword evidence="10" id="KW-0472">Membrane</keyword>
<dbReference type="InterPro" id="IPR036322">
    <property type="entry name" value="WD40_repeat_dom_sf"/>
</dbReference>
<comment type="caution">
    <text evidence="12">The sequence shown here is derived from an EMBL/GenBank/DDBJ whole genome shotgun (WGS) entry which is preliminary data.</text>
</comment>
<evidence type="ECO:0000256" key="10">
    <source>
        <dbReference type="SAM" id="Phobius"/>
    </source>
</evidence>
<organism evidence="12 14">
    <name type="scientific">Didymodactylos carnosus</name>
    <dbReference type="NCBI Taxonomy" id="1234261"/>
    <lineage>
        <taxon>Eukaryota</taxon>
        <taxon>Metazoa</taxon>
        <taxon>Spiralia</taxon>
        <taxon>Gnathifera</taxon>
        <taxon>Rotifera</taxon>
        <taxon>Eurotatoria</taxon>
        <taxon>Bdelloidea</taxon>
        <taxon>Philodinida</taxon>
        <taxon>Philodinidae</taxon>
        <taxon>Didymodactylos</taxon>
    </lineage>
</organism>
<dbReference type="PROSITE" id="PS50948">
    <property type="entry name" value="PAN"/>
    <property type="match status" value="1"/>
</dbReference>
<keyword evidence="14" id="KW-1185">Reference proteome</keyword>
<dbReference type="EMBL" id="CAJOBC010003777">
    <property type="protein sequence ID" value="CAF3799937.1"/>
    <property type="molecule type" value="Genomic_DNA"/>
</dbReference>
<keyword evidence="10" id="KW-0812">Transmembrane</keyword>
<dbReference type="Pfam" id="PF20718">
    <property type="entry name" value="Med16_bridge"/>
    <property type="match status" value="1"/>
</dbReference>
<name>A0A814IWW9_9BILA</name>
<keyword evidence="6" id="KW-0010">Activator</keyword>
<evidence type="ECO:0000256" key="2">
    <source>
        <dbReference type="ARBA" id="ARBA00006543"/>
    </source>
</evidence>
<dbReference type="InterPro" id="IPR048338">
    <property type="entry name" value="Mediator_Med16"/>
</dbReference>
<dbReference type="GO" id="GO:0016592">
    <property type="term" value="C:mediator complex"/>
    <property type="evidence" value="ECO:0007669"/>
    <property type="project" value="TreeGrafter"/>
</dbReference>
<comment type="subcellular location">
    <subcellularLocation>
        <location evidence="1">Nucleus</location>
    </subcellularLocation>
</comment>
<keyword evidence="8" id="KW-0539">Nucleus</keyword>
<proteinExistence type="inferred from homology"/>
<dbReference type="Proteomes" id="UP000681722">
    <property type="component" value="Unassembled WGS sequence"/>
</dbReference>
<dbReference type="AlphaFoldDB" id="A0A814IWW9"/>
<accession>A0A814IWW9</accession>
<feature type="region of interest" description="Disordered" evidence="9">
    <location>
        <begin position="1076"/>
        <end position="1096"/>
    </location>
</feature>
<dbReference type="InterPro" id="IPR048616">
    <property type="entry name" value="MED16_bridge"/>
</dbReference>
<evidence type="ECO:0000313" key="12">
    <source>
        <dbReference type="EMBL" id="CAF1028979.1"/>
    </source>
</evidence>
<evidence type="ECO:0000256" key="1">
    <source>
        <dbReference type="ARBA" id="ARBA00004123"/>
    </source>
</evidence>
<keyword evidence="5" id="KW-0805">Transcription regulation</keyword>
<keyword evidence="4" id="KW-0677">Repeat</keyword>
<gene>
    <name evidence="12" type="ORF">GPM918_LOCUS15179</name>
    <name evidence="13" type="ORF">SRO942_LOCUS15179</name>
</gene>
<dbReference type="InterPro" id="IPR003609">
    <property type="entry name" value="Pan_app"/>
</dbReference>
<evidence type="ECO:0000313" key="14">
    <source>
        <dbReference type="Proteomes" id="UP000663829"/>
    </source>
</evidence>
<dbReference type="OrthoDB" id="10018574at2759"/>
<reference evidence="12" key="1">
    <citation type="submission" date="2021-02" db="EMBL/GenBank/DDBJ databases">
        <authorList>
            <person name="Nowell W R."/>
        </authorList>
    </citation>
    <scope>NUCLEOTIDE SEQUENCE</scope>
</reference>
<keyword evidence="10" id="KW-1133">Transmembrane helix</keyword>
<dbReference type="PANTHER" id="PTHR13224:SF6">
    <property type="entry name" value="MEDIATOR OF RNA POLYMERASE II TRANSCRIPTION SUBUNIT 16"/>
    <property type="match status" value="1"/>
</dbReference>
<dbReference type="PANTHER" id="PTHR13224">
    <property type="entry name" value="THYROID HORMONE RECEPTOR-ASSOCIATED PROTEIN-RELATED"/>
    <property type="match status" value="1"/>
</dbReference>